<protein>
    <recommendedName>
        <fullName evidence="1">Pyridoxamine 5'-phosphate oxidase N-terminal domain-containing protein</fullName>
    </recommendedName>
</protein>
<dbReference type="InterPro" id="IPR012349">
    <property type="entry name" value="Split_barrel_FMN-bd"/>
</dbReference>
<feature type="domain" description="Pyridoxamine 5'-phosphate oxidase N-terminal" evidence="1">
    <location>
        <begin position="6"/>
        <end position="91"/>
    </location>
</feature>
<reference evidence="2 3" key="1">
    <citation type="submission" date="2014-06" db="EMBL/GenBank/DDBJ databases">
        <title>Whole Genome Sequences of Three Symbiotic Endozoicomonas Bacteria.</title>
        <authorList>
            <person name="Neave M.J."/>
            <person name="Apprill A."/>
            <person name="Voolstra C.R."/>
        </authorList>
    </citation>
    <scope>NUCLEOTIDE SEQUENCE [LARGE SCALE GENOMIC DNA]</scope>
    <source>
        <strain evidence="2 3">DSM 22380</strain>
    </source>
</reference>
<dbReference type="RefSeq" id="WP_020580870.1">
    <property type="nucleotide sequence ID" value="NZ_JOJP01000001.1"/>
</dbReference>
<dbReference type="eggNOG" id="COG0748">
    <property type="taxonomic scope" value="Bacteria"/>
</dbReference>
<accession>A0A081K8S0</accession>
<dbReference type="AlphaFoldDB" id="A0A081K8S0"/>
<organism evidence="2 3">
    <name type="scientific">Endozoicomonas elysicola</name>
    <dbReference type="NCBI Taxonomy" id="305900"/>
    <lineage>
        <taxon>Bacteria</taxon>
        <taxon>Pseudomonadati</taxon>
        <taxon>Pseudomonadota</taxon>
        <taxon>Gammaproteobacteria</taxon>
        <taxon>Oceanospirillales</taxon>
        <taxon>Endozoicomonadaceae</taxon>
        <taxon>Endozoicomonas</taxon>
    </lineage>
</organism>
<evidence type="ECO:0000259" key="1">
    <source>
        <dbReference type="Pfam" id="PF01243"/>
    </source>
</evidence>
<evidence type="ECO:0000313" key="2">
    <source>
        <dbReference type="EMBL" id="KEI70546.1"/>
    </source>
</evidence>
<dbReference type="SUPFAM" id="SSF50475">
    <property type="entry name" value="FMN-binding split barrel"/>
    <property type="match status" value="1"/>
</dbReference>
<dbReference type="EMBL" id="JOJP01000001">
    <property type="protein sequence ID" value="KEI70546.1"/>
    <property type="molecule type" value="Genomic_DNA"/>
</dbReference>
<evidence type="ECO:0000313" key="3">
    <source>
        <dbReference type="Proteomes" id="UP000027997"/>
    </source>
</evidence>
<dbReference type="Pfam" id="PF01243">
    <property type="entry name" value="PNPOx_N"/>
    <property type="match status" value="1"/>
</dbReference>
<dbReference type="InterPro" id="IPR011576">
    <property type="entry name" value="Pyridox_Oxase_N"/>
</dbReference>
<dbReference type="Gene3D" id="2.30.110.10">
    <property type="entry name" value="Electron Transport, Fmn-binding Protein, Chain A"/>
    <property type="match status" value="1"/>
</dbReference>
<dbReference type="Proteomes" id="UP000027997">
    <property type="component" value="Unassembled WGS sequence"/>
</dbReference>
<gene>
    <name evidence="2" type="ORF">GV64_07155</name>
</gene>
<keyword evidence="3" id="KW-1185">Reference proteome</keyword>
<sequence>MKAHSKQAAELLLENIYCALGTSSLDGSPWVSPVYYSLNESADIFWASSVTSTHSNLIAANPRTFISIFDSTCPPRTATGLYLLGKAGQFIDACLSEVVTRHFQRINEHSQLSGGDFLFDAPERLYCFKPEKAWVLDKPEMIQGHQIDQKTSVPITEVQKALSDIAEVRMDQCFKPMAFIAS</sequence>
<comment type="caution">
    <text evidence="2">The sequence shown here is derived from an EMBL/GenBank/DDBJ whole genome shotgun (WGS) entry which is preliminary data.</text>
</comment>
<name>A0A081K8S0_9GAMM</name>
<proteinExistence type="predicted"/>